<proteinExistence type="predicted"/>
<organism evidence="2 3">
    <name type="scientific">Edaphochlamys debaryana</name>
    <dbReference type="NCBI Taxonomy" id="47281"/>
    <lineage>
        <taxon>Eukaryota</taxon>
        <taxon>Viridiplantae</taxon>
        <taxon>Chlorophyta</taxon>
        <taxon>core chlorophytes</taxon>
        <taxon>Chlorophyceae</taxon>
        <taxon>CS clade</taxon>
        <taxon>Chlamydomonadales</taxon>
        <taxon>Chlamydomonadales incertae sedis</taxon>
        <taxon>Edaphochlamys</taxon>
    </lineage>
</organism>
<dbReference type="OrthoDB" id="525813at2759"/>
<dbReference type="Proteomes" id="UP000612055">
    <property type="component" value="Unassembled WGS sequence"/>
</dbReference>
<name>A0A836BWJ7_9CHLO</name>
<feature type="transmembrane region" description="Helical" evidence="1">
    <location>
        <begin position="39"/>
        <end position="62"/>
    </location>
</feature>
<evidence type="ECO:0000313" key="3">
    <source>
        <dbReference type="Proteomes" id="UP000612055"/>
    </source>
</evidence>
<evidence type="ECO:0000313" key="2">
    <source>
        <dbReference type="EMBL" id="KAG2491052.1"/>
    </source>
</evidence>
<keyword evidence="1" id="KW-1133">Transmembrane helix</keyword>
<accession>A0A836BWJ7</accession>
<keyword evidence="1" id="KW-0812">Transmembrane</keyword>
<reference evidence="2" key="1">
    <citation type="journal article" date="2020" name="bioRxiv">
        <title>Comparative genomics of Chlamydomonas.</title>
        <authorList>
            <person name="Craig R.J."/>
            <person name="Hasan A.R."/>
            <person name="Ness R.W."/>
            <person name="Keightley P.D."/>
        </authorList>
    </citation>
    <scope>NUCLEOTIDE SEQUENCE</scope>
    <source>
        <strain evidence="2">CCAP 11/70</strain>
    </source>
</reference>
<sequence length="177" mass="18697">MTRGREVYEGEAPGGPGGAFNMLRYLGNSRHMSSGFVSCAVKAFTVSACSAAVFGTCSYMLLGTALGPVLPFMGGAAFGFVGGLVHRQRTDLSQARLMAGAYPRVIEHHLGLVEPGELQGRSLEEWSGDICSSLRKQGLIVAALYSAADTIQRLQDEQEERIVQAYYAGAEGAGGDS</sequence>
<evidence type="ECO:0000256" key="1">
    <source>
        <dbReference type="SAM" id="Phobius"/>
    </source>
</evidence>
<gene>
    <name evidence="2" type="ORF">HYH03_010498</name>
</gene>
<dbReference type="AlphaFoldDB" id="A0A836BWJ7"/>
<feature type="transmembrane region" description="Helical" evidence="1">
    <location>
        <begin position="68"/>
        <end position="86"/>
    </location>
</feature>
<dbReference type="EMBL" id="JAEHOE010000056">
    <property type="protein sequence ID" value="KAG2491052.1"/>
    <property type="molecule type" value="Genomic_DNA"/>
</dbReference>
<protein>
    <submittedName>
        <fullName evidence="2">Uncharacterized protein</fullName>
    </submittedName>
</protein>
<keyword evidence="1" id="KW-0472">Membrane</keyword>
<keyword evidence="3" id="KW-1185">Reference proteome</keyword>
<comment type="caution">
    <text evidence="2">The sequence shown here is derived from an EMBL/GenBank/DDBJ whole genome shotgun (WGS) entry which is preliminary data.</text>
</comment>